<keyword evidence="2" id="KW-1185">Reference proteome</keyword>
<dbReference type="Proteomes" id="UP000004095">
    <property type="component" value="Unassembled WGS sequence"/>
</dbReference>
<dbReference type="EMBL" id="AAWS01000012">
    <property type="protein sequence ID" value="EAY29148.1"/>
    <property type="molecule type" value="Genomic_DNA"/>
</dbReference>
<organism evidence="1 2">
    <name type="scientific">Microscilla marina ATCC 23134</name>
    <dbReference type="NCBI Taxonomy" id="313606"/>
    <lineage>
        <taxon>Bacteria</taxon>
        <taxon>Pseudomonadati</taxon>
        <taxon>Bacteroidota</taxon>
        <taxon>Cytophagia</taxon>
        <taxon>Cytophagales</taxon>
        <taxon>Microscillaceae</taxon>
        <taxon>Microscilla</taxon>
    </lineage>
</organism>
<protein>
    <submittedName>
        <fullName evidence="1">Uncharacterized protein</fullName>
    </submittedName>
</protein>
<name>A1ZKC2_MICM2</name>
<dbReference type="AlphaFoldDB" id="A1ZKC2"/>
<reference evidence="1 2" key="1">
    <citation type="submission" date="2007-01" db="EMBL/GenBank/DDBJ databases">
        <authorList>
            <person name="Haygood M."/>
            <person name="Podell S."/>
            <person name="Anderson C."/>
            <person name="Hopkinson B."/>
            <person name="Roe K."/>
            <person name="Barbeau K."/>
            <person name="Gaasterland T."/>
            <person name="Ferriera S."/>
            <person name="Johnson J."/>
            <person name="Kravitz S."/>
            <person name="Beeson K."/>
            <person name="Sutton G."/>
            <person name="Rogers Y.-H."/>
            <person name="Friedman R."/>
            <person name="Frazier M."/>
            <person name="Venter J.C."/>
        </authorList>
    </citation>
    <scope>NUCLEOTIDE SEQUENCE [LARGE SCALE GENOMIC DNA]</scope>
    <source>
        <strain evidence="1 2">ATCC 23134</strain>
    </source>
</reference>
<sequence>MEVLFHPDTSLLFLAVAMVTPAKSASSQNKIPTSKSVIYFFTIPKTKKGLSHNNFN</sequence>
<gene>
    <name evidence="1" type="ORF">M23134_02339</name>
</gene>
<evidence type="ECO:0000313" key="2">
    <source>
        <dbReference type="Proteomes" id="UP000004095"/>
    </source>
</evidence>
<evidence type="ECO:0000313" key="1">
    <source>
        <dbReference type="EMBL" id="EAY29148.1"/>
    </source>
</evidence>
<accession>A1ZKC2</accession>
<comment type="caution">
    <text evidence="1">The sequence shown here is derived from an EMBL/GenBank/DDBJ whole genome shotgun (WGS) entry which is preliminary data.</text>
</comment>
<proteinExistence type="predicted"/>